<dbReference type="PANTHER" id="PTHR47537:SF2">
    <property type="entry name" value="CUBILIN"/>
    <property type="match status" value="1"/>
</dbReference>
<dbReference type="Pfam" id="PF00431">
    <property type="entry name" value="CUB"/>
    <property type="match status" value="1"/>
</dbReference>
<keyword evidence="1" id="KW-1015">Disulfide bond</keyword>
<evidence type="ECO:0000256" key="1">
    <source>
        <dbReference type="ARBA" id="ARBA00023157"/>
    </source>
</evidence>
<dbReference type="OrthoDB" id="429467at2759"/>
<feature type="domain" description="CUB" evidence="4">
    <location>
        <begin position="214"/>
        <end position="338"/>
    </location>
</feature>
<dbReference type="PANTHER" id="PTHR47537">
    <property type="entry name" value="CUBILIN"/>
    <property type="match status" value="1"/>
</dbReference>
<feature type="signal peptide" evidence="3">
    <location>
        <begin position="1"/>
        <end position="17"/>
    </location>
</feature>
<comment type="caution">
    <text evidence="5">The sequence shown here is derived from an EMBL/GenBank/DDBJ whole genome shotgun (WGS) entry which is preliminary data.</text>
</comment>
<gene>
    <name evidence="5" type="ORF">CCAP1982_LOCUS3820</name>
</gene>
<evidence type="ECO:0000313" key="6">
    <source>
        <dbReference type="Proteomes" id="UP000606786"/>
    </source>
</evidence>
<keyword evidence="6" id="KW-1185">Reference proteome</keyword>
<evidence type="ECO:0000256" key="3">
    <source>
        <dbReference type="SAM" id="SignalP"/>
    </source>
</evidence>
<keyword evidence="3" id="KW-0732">Signal</keyword>
<reference evidence="5" key="1">
    <citation type="submission" date="2020-11" db="EMBL/GenBank/DDBJ databases">
        <authorList>
            <person name="Whitehead M."/>
        </authorList>
    </citation>
    <scope>NUCLEOTIDE SEQUENCE</scope>
    <source>
        <strain evidence="5">EGII</strain>
    </source>
</reference>
<dbReference type="SMART" id="SM00042">
    <property type="entry name" value="CUB"/>
    <property type="match status" value="1"/>
</dbReference>
<comment type="caution">
    <text evidence="2">Lacks conserved residue(s) required for the propagation of feature annotation.</text>
</comment>
<dbReference type="Gene3D" id="2.60.120.290">
    <property type="entry name" value="Spermadhesin, CUB domain"/>
    <property type="match status" value="1"/>
</dbReference>
<evidence type="ECO:0000313" key="5">
    <source>
        <dbReference type="EMBL" id="CAD6995097.1"/>
    </source>
</evidence>
<protein>
    <submittedName>
        <fullName evidence="5">(Mediterranean fruit fly) hypothetical protein</fullName>
    </submittedName>
</protein>
<dbReference type="AlphaFoldDB" id="A0A811UAX7"/>
<dbReference type="CDD" id="cd00041">
    <property type="entry name" value="CUB"/>
    <property type="match status" value="1"/>
</dbReference>
<dbReference type="PROSITE" id="PS01180">
    <property type="entry name" value="CUB"/>
    <property type="match status" value="1"/>
</dbReference>
<feature type="chain" id="PRO_5032907456" evidence="3">
    <location>
        <begin position="18"/>
        <end position="706"/>
    </location>
</feature>
<dbReference type="EMBL" id="CAJHJT010000001">
    <property type="protein sequence ID" value="CAD6995097.1"/>
    <property type="molecule type" value="Genomic_DNA"/>
</dbReference>
<dbReference type="SUPFAM" id="SSF49854">
    <property type="entry name" value="Spermadhesin, CUB domain"/>
    <property type="match status" value="1"/>
</dbReference>
<proteinExistence type="predicted"/>
<dbReference type="Proteomes" id="UP000606786">
    <property type="component" value="Unassembled WGS sequence"/>
</dbReference>
<evidence type="ECO:0000256" key="2">
    <source>
        <dbReference type="PROSITE-ProRule" id="PRU00059"/>
    </source>
</evidence>
<evidence type="ECO:0000259" key="4">
    <source>
        <dbReference type="PROSITE" id="PS01180"/>
    </source>
</evidence>
<sequence length="706" mass="79914">MLLLAFWRTSVIIFSCSEYIEIFPFLREPVIENSTKPDYVICNRTTVTATSVSALTVTATRTASVATSLATDSFTTTKPMKTTSLTNEAVVNEKSNSVKVSTASSMATPAASIKKAMIAKSSVANHSHLTVFTTNNSAADVAVGDLRSSDEFIYSAGKIFGIRIRFKQQHQQQQQQQQQGNVFKYWPLNITGEYRFLKKEYFQNDGRLIPGSYCDYYFFADANAKPQTFEIWQYFHSPRFPAKYPAHIKCAYKFIGRPESRVEIVFEELQLPKKNNSCSMDKLTIFDSESANMNAVIDVICDALPTRRIISSGPDLLIEFNASSNITAKGFRGKFKFIHNEIENPLVPAIPNDMTTEKIIALERIGLMKATQRAVLTVEEWAKFFKDNVRFIFFNDTFIKDGAKYWYLADRAGYSITRIRIFAKQDFVMRAKRTGNPSNRTESVDKASSWNVQSLDNMAARQRFRLRVERCPVVKFTDSISLMRHPTQRWRLNLTASQLLSQPHSRKSNYGATKDRLPPTEMKLSRLRAAMLRVKPKAVDDFNHSANGGTMSIGVNLPFGNRRTLHRFFVVKAGPTCRTIAPLWLPSSGIHGYNNTTAPSFEATISVHLVVAHQRIRLSLRSKIRAKSLNVLRVQEIMPKMHLTRMEFKWLSVLMLLCFVLVPKVNSQTVSTPVTAATTTAQHIFFKTQQLNASKEQCNFLATSSE</sequence>
<dbReference type="InterPro" id="IPR035914">
    <property type="entry name" value="Sperma_CUB_dom_sf"/>
</dbReference>
<dbReference type="InterPro" id="IPR053207">
    <property type="entry name" value="Non-NMDA_GluR_Accessory"/>
</dbReference>
<dbReference type="InterPro" id="IPR000859">
    <property type="entry name" value="CUB_dom"/>
</dbReference>
<name>A0A811UAX7_CERCA</name>
<accession>A0A811UAX7</accession>
<dbReference type="GO" id="GO:0005886">
    <property type="term" value="C:plasma membrane"/>
    <property type="evidence" value="ECO:0007669"/>
    <property type="project" value="TreeGrafter"/>
</dbReference>
<organism evidence="5 6">
    <name type="scientific">Ceratitis capitata</name>
    <name type="common">Mediterranean fruit fly</name>
    <name type="synonym">Tephritis capitata</name>
    <dbReference type="NCBI Taxonomy" id="7213"/>
    <lineage>
        <taxon>Eukaryota</taxon>
        <taxon>Metazoa</taxon>
        <taxon>Ecdysozoa</taxon>
        <taxon>Arthropoda</taxon>
        <taxon>Hexapoda</taxon>
        <taxon>Insecta</taxon>
        <taxon>Pterygota</taxon>
        <taxon>Neoptera</taxon>
        <taxon>Endopterygota</taxon>
        <taxon>Diptera</taxon>
        <taxon>Brachycera</taxon>
        <taxon>Muscomorpha</taxon>
        <taxon>Tephritoidea</taxon>
        <taxon>Tephritidae</taxon>
        <taxon>Ceratitis</taxon>
        <taxon>Ceratitis</taxon>
    </lineage>
</organism>